<gene>
    <name evidence="2" type="ORF">HGH92_00895</name>
</gene>
<dbReference type="Pfam" id="PF13858">
    <property type="entry name" value="DUF4199"/>
    <property type="match status" value="1"/>
</dbReference>
<keyword evidence="3" id="KW-1185">Reference proteome</keyword>
<keyword evidence="1" id="KW-0472">Membrane</keyword>
<feature type="transmembrane region" description="Helical" evidence="1">
    <location>
        <begin position="12"/>
        <end position="29"/>
    </location>
</feature>
<accession>A0A847RPS3</accession>
<reference evidence="2 3" key="1">
    <citation type="submission" date="2020-04" db="EMBL/GenBank/DDBJ databases">
        <authorList>
            <person name="Yin C."/>
        </authorList>
    </citation>
    <scope>NUCLEOTIDE SEQUENCE [LARGE SCALE GENOMIC DNA]</scope>
    <source>
        <strain evidence="2 3">Ae27</strain>
    </source>
</reference>
<protein>
    <submittedName>
        <fullName evidence="2">DUF4199 domain-containing protein</fullName>
    </submittedName>
</protein>
<feature type="transmembrane region" description="Helical" evidence="1">
    <location>
        <begin position="150"/>
        <end position="168"/>
    </location>
</feature>
<evidence type="ECO:0000313" key="3">
    <source>
        <dbReference type="Proteomes" id="UP000570474"/>
    </source>
</evidence>
<comment type="caution">
    <text evidence="2">The sequence shown here is derived from an EMBL/GenBank/DDBJ whole genome shotgun (WGS) entry which is preliminary data.</text>
</comment>
<keyword evidence="1" id="KW-1133">Transmembrane helix</keyword>
<name>A0A847RPS3_9BACT</name>
<organism evidence="2 3">
    <name type="scientific">Chitinophaga varians</name>
    <dbReference type="NCBI Taxonomy" id="2202339"/>
    <lineage>
        <taxon>Bacteria</taxon>
        <taxon>Pseudomonadati</taxon>
        <taxon>Bacteroidota</taxon>
        <taxon>Chitinophagia</taxon>
        <taxon>Chitinophagales</taxon>
        <taxon>Chitinophagaceae</taxon>
        <taxon>Chitinophaga</taxon>
    </lineage>
</organism>
<dbReference type="EMBL" id="JABAIA010000001">
    <property type="protein sequence ID" value="NLR62848.1"/>
    <property type="molecule type" value="Genomic_DNA"/>
</dbReference>
<sequence>MQESPNPGVKWGFIAGAVLILLNVATWKAGPQVLFSFWNSISQLVLLIIFAVLAGRERKKQVGKYIGFKTVIRPVYTTFVLSMLMVTVYQFVLYKYIDPSLSAALKADTLVSTERTMRYLKAPQDIIDQQLEGIKAADFSVSIAKSFLDYLKVLIFYFGIAAIVSLFLRKKAPEQQHS</sequence>
<dbReference type="AlphaFoldDB" id="A0A847RPS3"/>
<feature type="transmembrane region" description="Helical" evidence="1">
    <location>
        <begin position="75"/>
        <end position="97"/>
    </location>
</feature>
<dbReference type="InterPro" id="IPR025250">
    <property type="entry name" value="DUF4199"/>
</dbReference>
<dbReference type="RefSeq" id="WP_168868892.1">
    <property type="nucleotide sequence ID" value="NZ_JABAIA010000001.1"/>
</dbReference>
<dbReference type="Proteomes" id="UP000570474">
    <property type="component" value="Unassembled WGS sequence"/>
</dbReference>
<evidence type="ECO:0000256" key="1">
    <source>
        <dbReference type="SAM" id="Phobius"/>
    </source>
</evidence>
<proteinExistence type="predicted"/>
<evidence type="ECO:0000313" key="2">
    <source>
        <dbReference type="EMBL" id="NLR62848.1"/>
    </source>
</evidence>
<feature type="transmembrane region" description="Helical" evidence="1">
    <location>
        <begin position="35"/>
        <end position="54"/>
    </location>
</feature>
<keyword evidence="1" id="KW-0812">Transmembrane</keyword>